<proteinExistence type="inferred from homology"/>
<evidence type="ECO:0000256" key="10">
    <source>
        <dbReference type="RuleBase" id="RU367032"/>
    </source>
</evidence>
<evidence type="ECO:0000256" key="8">
    <source>
        <dbReference type="ARBA" id="ARBA00029691"/>
    </source>
</evidence>
<dbReference type="GO" id="GO:0016560">
    <property type="term" value="P:protein import into peroxisome matrix, docking"/>
    <property type="evidence" value="ECO:0007669"/>
    <property type="project" value="UniProtKB-UniRule"/>
</dbReference>
<feature type="compositionally biased region" description="Basic residues" evidence="11">
    <location>
        <begin position="182"/>
        <end position="192"/>
    </location>
</feature>
<accession>G0U516</accession>
<keyword evidence="3 10" id="KW-0653">Protein transport</keyword>
<keyword evidence="5 10" id="KW-0472">Membrane</keyword>
<comment type="function">
    <text evidence="10">Component of the PEX13-PEX14 docking complex, a translocon channel that specifically mediates the import of peroxisomal cargo proteins bound to PEX5 receptor. The PEX13-PEX14 docking complex forms a large import pore which can be opened to a diameter of about 9 nm. Mechanistically, PEX5 receptor along with cargo proteins associates with the PEX14 subunit of the PEX13-PEX14 docking complex in the cytosol, leading to the insertion of the receptor into the organelle membrane with the concomitant translocation of the cargo into the peroxisome matrix.</text>
</comment>
<dbReference type="InterPro" id="IPR025655">
    <property type="entry name" value="PEX14"/>
</dbReference>
<evidence type="ECO:0000256" key="9">
    <source>
        <dbReference type="ARBA" id="ARBA00046271"/>
    </source>
</evidence>
<dbReference type="GO" id="GO:1990429">
    <property type="term" value="C:peroxisomal importomer complex"/>
    <property type="evidence" value="ECO:0007669"/>
    <property type="project" value="TreeGrafter"/>
</dbReference>
<dbReference type="EMBL" id="HE573026">
    <property type="protein sequence ID" value="CCC50964.1"/>
    <property type="molecule type" value="Genomic_DNA"/>
</dbReference>
<feature type="region of interest" description="Disordered" evidence="11">
    <location>
        <begin position="43"/>
        <end position="82"/>
    </location>
</feature>
<organism evidence="13">
    <name type="scientific">Trypanosoma vivax (strain Y486)</name>
    <dbReference type="NCBI Taxonomy" id="1055687"/>
    <lineage>
        <taxon>Eukaryota</taxon>
        <taxon>Discoba</taxon>
        <taxon>Euglenozoa</taxon>
        <taxon>Kinetoplastea</taxon>
        <taxon>Metakinetoplastina</taxon>
        <taxon>Trypanosomatida</taxon>
        <taxon>Trypanosomatidae</taxon>
        <taxon>Trypanosoma</taxon>
        <taxon>Duttonella</taxon>
    </lineage>
</organism>
<comment type="subcellular location">
    <subcellularLocation>
        <location evidence="9 10">Peroxisome membrane</location>
    </subcellularLocation>
</comment>
<dbReference type="AlphaFoldDB" id="G0U516"/>
<reference evidence="13" key="1">
    <citation type="journal article" date="2012" name="Proc. Natl. Acad. Sci. U.S.A.">
        <title>Antigenic diversity is generated by distinct evolutionary mechanisms in African trypanosome species.</title>
        <authorList>
            <person name="Jackson A.P."/>
            <person name="Berry A."/>
            <person name="Aslett M."/>
            <person name="Allison H.C."/>
            <person name="Burton P."/>
            <person name="Vavrova-Anderson J."/>
            <person name="Brown R."/>
            <person name="Browne H."/>
            <person name="Corton N."/>
            <person name="Hauser H."/>
            <person name="Gamble J."/>
            <person name="Gilderthorp R."/>
            <person name="Marcello L."/>
            <person name="McQuillan J."/>
            <person name="Otto T.D."/>
            <person name="Quail M.A."/>
            <person name="Sanders M.J."/>
            <person name="van Tonder A."/>
            <person name="Ginger M.L."/>
            <person name="Field M.C."/>
            <person name="Barry J.D."/>
            <person name="Hertz-Fowler C."/>
            <person name="Berriman M."/>
        </authorList>
    </citation>
    <scope>NUCLEOTIDE SEQUENCE</scope>
    <source>
        <strain evidence="13">Y486</strain>
    </source>
</reference>
<feature type="region of interest" description="Disordered" evidence="11">
    <location>
        <begin position="217"/>
        <end position="251"/>
    </location>
</feature>
<evidence type="ECO:0000256" key="7">
    <source>
        <dbReference type="ARBA" id="ARBA00029502"/>
    </source>
</evidence>
<dbReference type="InterPro" id="IPR006785">
    <property type="entry name" value="Pex14_N"/>
</dbReference>
<feature type="region of interest" description="Disordered" evidence="11">
    <location>
        <begin position="179"/>
        <end position="201"/>
    </location>
</feature>
<feature type="compositionally biased region" description="Polar residues" evidence="11">
    <location>
        <begin position="331"/>
        <end position="340"/>
    </location>
</feature>
<protein>
    <recommendedName>
        <fullName evidence="7 10">Peroxisomal membrane protein PEX14</fullName>
    </recommendedName>
    <alternativeName>
        <fullName evidence="8 10">Peroxin-14</fullName>
    </alternativeName>
</protein>
<name>G0U516_TRYVY</name>
<feature type="domain" description="Peroxisome membrane anchor protein Pex14p N-terminal" evidence="12">
    <location>
        <begin position="26"/>
        <end position="68"/>
    </location>
</feature>
<dbReference type="PANTHER" id="PTHR23058:SF0">
    <property type="entry name" value="PEROXISOMAL MEMBRANE PROTEIN PEX14"/>
    <property type="match status" value="1"/>
</dbReference>
<dbReference type="GO" id="GO:0005778">
    <property type="term" value="C:peroxisomal membrane"/>
    <property type="evidence" value="ECO:0007669"/>
    <property type="project" value="UniProtKB-SubCell"/>
</dbReference>
<keyword evidence="6 10" id="KW-0576">Peroxisome</keyword>
<evidence type="ECO:0000256" key="3">
    <source>
        <dbReference type="ARBA" id="ARBA00022927"/>
    </source>
</evidence>
<evidence type="ECO:0000256" key="6">
    <source>
        <dbReference type="ARBA" id="ARBA00023140"/>
    </source>
</evidence>
<feature type="region of interest" description="Disordered" evidence="11">
    <location>
        <begin position="291"/>
        <end position="363"/>
    </location>
</feature>
<comment type="similarity">
    <text evidence="1 10">Belongs to the peroxin-14 family.</text>
</comment>
<evidence type="ECO:0000256" key="2">
    <source>
        <dbReference type="ARBA" id="ARBA00022448"/>
    </source>
</evidence>
<evidence type="ECO:0000313" key="13">
    <source>
        <dbReference type="EMBL" id="CCC50964.1"/>
    </source>
</evidence>
<dbReference type="InterPro" id="IPR036388">
    <property type="entry name" value="WH-like_DNA-bd_sf"/>
</dbReference>
<dbReference type="PANTHER" id="PTHR23058">
    <property type="entry name" value="PEROXISOMAL MEMBRANE PROTEIN PEX14"/>
    <property type="match status" value="1"/>
</dbReference>
<evidence type="ECO:0000256" key="5">
    <source>
        <dbReference type="ARBA" id="ARBA00023136"/>
    </source>
</evidence>
<keyword evidence="2 10" id="KW-0813">Transport</keyword>
<dbReference type="Pfam" id="PF04695">
    <property type="entry name" value="Pex14_N"/>
    <property type="match status" value="1"/>
</dbReference>
<feature type="compositionally biased region" description="Basic and acidic residues" evidence="11">
    <location>
        <begin position="291"/>
        <end position="304"/>
    </location>
</feature>
<evidence type="ECO:0000256" key="11">
    <source>
        <dbReference type="SAM" id="MobiDB-lite"/>
    </source>
</evidence>
<gene>
    <name evidence="13" type="ORF">TVY486_1000180</name>
</gene>
<dbReference type="Gene3D" id="1.10.10.10">
    <property type="entry name" value="Winged helix-like DNA-binding domain superfamily/Winged helix DNA-binding domain"/>
    <property type="match status" value="1"/>
</dbReference>
<evidence type="ECO:0000259" key="12">
    <source>
        <dbReference type="Pfam" id="PF04695"/>
    </source>
</evidence>
<dbReference type="GO" id="GO:0005102">
    <property type="term" value="F:signaling receptor binding"/>
    <property type="evidence" value="ECO:0007669"/>
    <property type="project" value="TreeGrafter"/>
</dbReference>
<dbReference type="OMA" id="YSPYEFR"/>
<dbReference type="VEuPathDB" id="TriTrypDB:TvY486_1000180"/>
<evidence type="ECO:0000256" key="4">
    <source>
        <dbReference type="ARBA" id="ARBA00023010"/>
    </source>
</evidence>
<feature type="compositionally biased region" description="Low complexity" evidence="11">
    <location>
        <begin position="1"/>
        <end position="12"/>
    </location>
</feature>
<sequence length="363" mass="39217">MASSTSVSADGSSPKHEPYNSDPESAARVASAVQFLLDPRVRQSPVSSKVSFLKSKGLSSEEISEAFSKSGQPHSRKELKDALNRQQRVAGVTTGTLPFSTGYDGNNHLAGFRSSTVHHSTGPLYPTQPPLLPSEGRTSQSANWKDYVIAAGAAVLSGFAAFKAFQAYSPYELRLKDEGIKTKQHRSKRRVRHSSESDVDPREVRHRLALTPVPETPTVVSAQGNNRQEEVEKLQSQLNETQEALEREKKSKAELSVSLGKLRGQAAAYQRTIDKQEAQIKALQEELEKLKRDAEDKGKPEGAHDSNVAVSSPGPQQCGDVSEAVVGHNVTFPSAASTDIQAHELNSAGGEPLPDTTRNGSES</sequence>
<keyword evidence="4" id="KW-0811">Translocation</keyword>
<evidence type="ECO:0000256" key="1">
    <source>
        <dbReference type="ARBA" id="ARBA00005443"/>
    </source>
</evidence>
<feature type="region of interest" description="Disordered" evidence="11">
    <location>
        <begin position="1"/>
        <end position="26"/>
    </location>
</feature>